<dbReference type="SUPFAM" id="SSF48208">
    <property type="entry name" value="Six-hairpin glycosidases"/>
    <property type="match status" value="1"/>
</dbReference>
<comment type="similarity">
    <text evidence="1">Belongs to the glycosyl hydrolase 9 (cellulase E) family.</text>
</comment>
<dbReference type="InterPro" id="IPR001701">
    <property type="entry name" value="Glyco_hydro_9"/>
</dbReference>
<gene>
    <name evidence="6" type="ORF">HMF3257_31020</name>
</gene>
<keyword evidence="3" id="KW-0624">Polysaccharide degradation</keyword>
<organism evidence="6 7">
    <name type="scientific">Spirosoma telluris</name>
    <dbReference type="NCBI Taxonomy" id="2183553"/>
    <lineage>
        <taxon>Bacteria</taxon>
        <taxon>Pseudomonadati</taxon>
        <taxon>Bacteroidota</taxon>
        <taxon>Cytophagia</taxon>
        <taxon>Cytophagales</taxon>
        <taxon>Cytophagaceae</taxon>
        <taxon>Spirosoma</taxon>
    </lineage>
</organism>
<protein>
    <submittedName>
        <fullName evidence="6">Uncharacterized protein</fullName>
    </submittedName>
</protein>
<sequence>MLPAYNHSIRLPPNSTIVSVGSSSEALFLGDWHHKFARFYTSDKLPLQRYHSLKYPFGERKLIFMKQQLIWTLVWLLTSLSSLAAPPSTTGFIRVDQFGYLQNARKVAVVVNPQLGSNAGTPFNASAGVNQYQVRRWADDAVVFTGTLQVWRDGVTQTQSGDKGWWFDFSSVNTPGSYYVFDVGNNVGSYRFEIGDNVYADVLKAAVRTYFYQRINFAKQPPYTDAKWADVATHEWPGQDRQATSRYAKGNMSTARDLHGGWMDAGDMNKYVTFAEEPVALLLEAYRLNPAVFGDNFNIPESGNGIPDILDEVKWELDFMRRMQDATGTGGLLLKVGVDNYDESDRNGGLPPSADRRPRYYLPECTSSTLSGLLCLPWRVRFIEPFRN</sequence>
<evidence type="ECO:0000313" key="7">
    <source>
        <dbReference type="Proteomes" id="UP000249016"/>
    </source>
</evidence>
<proteinExistence type="inferred from homology"/>
<reference evidence="6 7" key="1">
    <citation type="submission" date="2018-06" db="EMBL/GenBank/DDBJ databases">
        <title>Spirosoma sp. HMF3257 Genome sequencing and assembly.</title>
        <authorList>
            <person name="Kang H."/>
            <person name="Cha I."/>
            <person name="Kim H."/>
            <person name="Kang J."/>
            <person name="Joh K."/>
        </authorList>
    </citation>
    <scope>NUCLEOTIDE SEQUENCE [LARGE SCALE GENOMIC DNA]</scope>
    <source>
        <strain evidence="6 7">HMF3257</strain>
    </source>
</reference>
<dbReference type="Gene3D" id="1.50.10.10">
    <property type="match status" value="1"/>
</dbReference>
<dbReference type="GO" id="GO:0008810">
    <property type="term" value="F:cellulase activity"/>
    <property type="evidence" value="ECO:0007669"/>
    <property type="project" value="InterPro"/>
</dbReference>
<comment type="caution">
    <text evidence="6">The sequence shown here is derived from an EMBL/GenBank/DDBJ whole genome shotgun (WGS) entry which is preliminary data.</text>
</comment>
<dbReference type="Pfam" id="PF02927">
    <property type="entry name" value="CelD_N"/>
    <property type="match status" value="1"/>
</dbReference>
<keyword evidence="2" id="KW-0119">Carbohydrate metabolism</keyword>
<evidence type="ECO:0000256" key="1">
    <source>
        <dbReference type="ARBA" id="ARBA00007072"/>
    </source>
</evidence>
<dbReference type="CDD" id="cd02850">
    <property type="entry name" value="E_set_Cellulase_N"/>
    <property type="match status" value="1"/>
</dbReference>
<name>A0A327NQ56_9BACT</name>
<dbReference type="AlphaFoldDB" id="A0A327NQ56"/>
<feature type="domain" description="Glycoside hydrolase family 9" evidence="4">
    <location>
        <begin position="199"/>
        <end position="362"/>
    </location>
</feature>
<dbReference type="Proteomes" id="UP000249016">
    <property type="component" value="Unassembled WGS sequence"/>
</dbReference>
<dbReference type="InterPro" id="IPR013783">
    <property type="entry name" value="Ig-like_fold"/>
</dbReference>
<evidence type="ECO:0000256" key="3">
    <source>
        <dbReference type="ARBA" id="ARBA00023326"/>
    </source>
</evidence>
<dbReference type="InterPro" id="IPR014756">
    <property type="entry name" value="Ig_E-set"/>
</dbReference>
<evidence type="ECO:0000313" key="6">
    <source>
        <dbReference type="EMBL" id="RAI77500.1"/>
    </source>
</evidence>
<dbReference type="InterPro" id="IPR004197">
    <property type="entry name" value="Cellulase_Ig-like"/>
</dbReference>
<dbReference type="InterPro" id="IPR008928">
    <property type="entry name" value="6-hairpin_glycosidase_sf"/>
</dbReference>
<dbReference type="Gene3D" id="2.60.40.10">
    <property type="entry name" value="Immunoglobulins"/>
    <property type="match status" value="1"/>
</dbReference>
<dbReference type="EMBL" id="QLII01000001">
    <property type="protein sequence ID" value="RAI77500.1"/>
    <property type="molecule type" value="Genomic_DNA"/>
</dbReference>
<dbReference type="InterPro" id="IPR012341">
    <property type="entry name" value="6hp_glycosidase-like_sf"/>
</dbReference>
<accession>A0A327NQ56</accession>
<evidence type="ECO:0000259" key="5">
    <source>
        <dbReference type="Pfam" id="PF02927"/>
    </source>
</evidence>
<dbReference type="SUPFAM" id="SSF81296">
    <property type="entry name" value="E set domains"/>
    <property type="match status" value="1"/>
</dbReference>
<dbReference type="Pfam" id="PF00759">
    <property type="entry name" value="Glyco_hydro_9"/>
    <property type="match status" value="1"/>
</dbReference>
<evidence type="ECO:0000256" key="2">
    <source>
        <dbReference type="ARBA" id="ARBA00023277"/>
    </source>
</evidence>
<dbReference type="GO" id="GO:0000272">
    <property type="term" value="P:polysaccharide catabolic process"/>
    <property type="evidence" value="ECO:0007669"/>
    <property type="project" value="UniProtKB-KW"/>
</dbReference>
<feature type="domain" description="Cellulase Ig-like" evidence="5">
    <location>
        <begin position="92"/>
        <end position="180"/>
    </location>
</feature>
<keyword evidence="7" id="KW-1185">Reference proteome</keyword>
<evidence type="ECO:0000259" key="4">
    <source>
        <dbReference type="Pfam" id="PF00759"/>
    </source>
</evidence>